<keyword evidence="1" id="KW-0472">Membrane</keyword>
<feature type="transmembrane region" description="Helical" evidence="1">
    <location>
        <begin position="28"/>
        <end position="52"/>
    </location>
</feature>
<dbReference type="RefSeq" id="WP_184263036.1">
    <property type="nucleotide sequence ID" value="NZ_JACIIX010000005.1"/>
</dbReference>
<evidence type="ECO:0008006" key="4">
    <source>
        <dbReference type="Google" id="ProtNLM"/>
    </source>
</evidence>
<gene>
    <name evidence="2" type="ORF">FHS48_001606</name>
</gene>
<dbReference type="EMBL" id="JACIIX010000005">
    <property type="protein sequence ID" value="MBB6210191.1"/>
    <property type="molecule type" value="Genomic_DNA"/>
</dbReference>
<accession>A0A7W9ZET4</accession>
<feature type="transmembrane region" description="Helical" evidence="1">
    <location>
        <begin position="164"/>
        <end position="182"/>
    </location>
</feature>
<keyword evidence="1" id="KW-0812">Transmembrane</keyword>
<feature type="transmembrane region" description="Helical" evidence="1">
    <location>
        <begin position="99"/>
        <end position="119"/>
    </location>
</feature>
<feature type="transmembrane region" description="Helical" evidence="1">
    <location>
        <begin position="421"/>
        <end position="441"/>
    </location>
</feature>
<feature type="transmembrane region" description="Helical" evidence="1">
    <location>
        <begin position="72"/>
        <end position="90"/>
    </location>
</feature>
<evidence type="ECO:0000313" key="3">
    <source>
        <dbReference type="Proteomes" id="UP000544872"/>
    </source>
</evidence>
<keyword evidence="1" id="KW-1133">Transmembrane helix</keyword>
<organism evidence="2 3">
    <name type="scientific">Novispirillum itersonii</name>
    <name type="common">Aquaspirillum itersonii</name>
    <dbReference type="NCBI Taxonomy" id="189"/>
    <lineage>
        <taxon>Bacteria</taxon>
        <taxon>Pseudomonadati</taxon>
        <taxon>Pseudomonadota</taxon>
        <taxon>Alphaproteobacteria</taxon>
        <taxon>Rhodospirillales</taxon>
        <taxon>Novispirillaceae</taxon>
        <taxon>Novispirillum</taxon>
    </lineage>
</organism>
<comment type="caution">
    <text evidence="2">The sequence shown here is derived from an EMBL/GenBank/DDBJ whole genome shotgun (WGS) entry which is preliminary data.</text>
</comment>
<feature type="transmembrane region" description="Helical" evidence="1">
    <location>
        <begin position="484"/>
        <end position="504"/>
    </location>
</feature>
<protein>
    <recommendedName>
        <fullName evidence="4">Transmembrane protein</fullName>
    </recommendedName>
</protein>
<dbReference type="Proteomes" id="UP000544872">
    <property type="component" value="Unassembled WGS sequence"/>
</dbReference>
<dbReference type="AlphaFoldDB" id="A0A7W9ZET4"/>
<feature type="transmembrane region" description="Helical" evidence="1">
    <location>
        <begin position="233"/>
        <end position="251"/>
    </location>
</feature>
<feature type="transmembrane region" description="Helical" evidence="1">
    <location>
        <begin position="210"/>
        <end position="227"/>
    </location>
</feature>
<sequence length="513" mass="55743">MLTGQRNGQRNGHPVRTRLLTLTGQRAYGWLVAVVTLAALLNLAFSGQGFVFWPDSIGYLGPVADLQAGRGFTAWLGRGFLYPAFLAMLMPDSGQYLRVLYAQMALLAGVFAFAGWLAWRCGQSLSPLPPWRAVTARAVLLTGLISFDFNYAQLGLAHTAMPETAFTALLALQCFLVCTALLPGHARTQWISLTGLTALGLLLILLKPHYLVTAFALPGVIALMLRNQLPLRFLLLALVLGGVAAAPFHLVDRHLKAQYDPVTARLFAPRTLFCNNLDVLTVAFQRGMADDLAVGPQAAEILSQGSGGWDTLGFNGDTCSYGDLARTINSHFTDAPEAEARYYYTTYLTAALTAPDQILRRLSRQIRKVIAAPLPGRLELSGDCRVLAEASHRGALFGALLSECRATAANRISYHDIKPKIFNAAYVTLMVLCGLCLIVRWRCRAAKTEEPTAVWGKAGAASLLAVLSYILLVGLVHSFDVFRYLAIIAPLLLLSFCAMTVWLFSAAPGLRKD</sequence>
<keyword evidence="3" id="KW-1185">Reference proteome</keyword>
<evidence type="ECO:0000256" key="1">
    <source>
        <dbReference type="SAM" id="Phobius"/>
    </source>
</evidence>
<feature type="transmembrane region" description="Helical" evidence="1">
    <location>
        <begin position="453"/>
        <end position="472"/>
    </location>
</feature>
<reference evidence="2 3" key="1">
    <citation type="submission" date="2020-08" db="EMBL/GenBank/DDBJ databases">
        <title>Genomic Encyclopedia of Type Strains, Phase IV (KMG-IV): sequencing the most valuable type-strain genomes for metagenomic binning, comparative biology and taxonomic classification.</title>
        <authorList>
            <person name="Goeker M."/>
        </authorList>
    </citation>
    <scope>NUCLEOTIDE SEQUENCE [LARGE SCALE GENOMIC DNA]</scope>
    <source>
        <strain evidence="2 3">DSM 11590</strain>
    </source>
</reference>
<name>A0A7W9ZET4_NOVIT</name>
<proteinExistence type="predicted"/>
<evidence type="ECO:0000313" key="2">
    <source>
        <dbReference type="EMBL" id="MBB6210191.1"/>
    </source>
</evidence>